<keyword evidence="2" id="KW-0175">Coiled coil</keyword>
<dbReference type="AlphaFoldDB" id="A0A8S1JQZ0"/>
<dbReference type="OMA" id="CRLYEKN"/>
<dbReference type="Pfam" id="PF05600">
    <property type="entry name" value="CDK5RAP3"/>
    <property type="match status" value="2"/>
</dbReference>
<sequence length="413" mass="48551">MIEIDYKRIPQWLQERNKLNQEWSKKYKALQLKQLEILGESKSTYTFQDCSEELEKLKNSDEGAQKTIFGGFSSKSIKTMENLLKLYQKENLHLINMGQALVQVLTYDIPGIKKQLILNDQQLQSTEQRIIDSQVQIQNHKLQFEKQCKKHGIEGQNIEEEVPNMILQIPPLFQEIEQLALNNQTILNSIEYYRQFSIYTNPSLDKSSIVTHLESFVLKGNQKPLDWEIIEAPKTEEIDWMKYIQPQQVNIPDSELLNTQFRSNLIINLNELIGFYSARLEQLKQDQSIVNFDAQNKLFELSSQELQNYLNILHQLLDKLISPWLRQLLQLKSSVKTQQRIIKNLEEFAISIKKSESNIIHSQNKIADLKSEQFKLQNQLRDLQSQVRKMKQFTEKQFTDLFKTEIKLIGCDC</sequence>
<proteinExistence type="inferred from homology"/>
<feature type="coiled-coil region" evidence="2">
    <location>
        <begin position="352"/>
        <end position="396"/>
    </location>
</feature>
<comment type="caution">
    <text evidence="3">The sequence shown here is derived from an EMBL/GenBank/DDBJ whole genome shotgun (WGS) entry which is preliminary data.</text>
</comment>
<dbReference type="InterPro" id="IPR008491">
    <property type="entry name" value="CDK5RAP3"/>
</dbReference>
<name>A0A8S1JQZ0_PARPR</name>
<dbReference type="GO" id="GO:0012505">
    <property type="term" value="C:endomembrane system"/>
    <property type="evidence" value="ECO:0007669"/>
    <property type="project" value="TreeGrafter"/>
</dbReference>
<dbReference type="EMBL" id="CAJJDM010000004">
    <property type="protein sequence ID" value="CAD8044581.1"/>
    <property type="molecule type" value="Genomic_DNA"/>
</dbReference>
<gene>
    <name evidence="3" type="ORF">PPRIM_AZ9-3.1.T0080145</name>
</gene>
<evidence type="ECO:0000313" key="4">
    <source>
        <dbReference type="Proteomes" id="UP000688137"/>
    </source>
</evidence>
<evidence type="ECO:0000256" key="1">
    <source>
        <dbReference type="ARBA" id="ARBA00007478"/>
    </source>
</evidence>
<protein>
    <submittedName>
        <fullName evidence="3">Uncharacterized protein</fullName>
    </submittedName>
</protein>
<evidence type="ECO:0000256" key="2">
    <source>
        <dbReference type="SAM" id="Coils"/>
    </source>
</evidence>
<reference evidence="3" key="1">
    <citation type="submission" date="2021-01" db="EMBL/GenBank/DDBJ databases">
        <authorList>
            <consortium name="Genoscope - CEA"/>
            <person name="William W."/>
        </authorList>
    </citation>
    <scope>NUCLEOTIDE SEQUENCE</scope>
</reference>
<evidence type="ECO:0000313" key="3">
    <source>
        <dbReference type="EMBL" id="CAD8044581.1"/>
    </source>
</evidence>
<keyword evidence="4" id="KW-1185">Reference proteome</keyword>
<dbReference type="GO" id="GO:0007346">
    <property type="term" value="P:regulation of mitotic cell cycle"/>
    <property type="evidence" value="ECO:0007669"/>
    <property type="project" value="TreeGrafter"/>
</dbReference>
<dbReference type="PANTHER" id="PTHR14894:SF0">
    <property type="entry name" value="CDK5 REGULATORY SUBUNIT-ASSOCIATED PROTEIN 3"/>
    <property type="match status" value="1"/>
</dbReference>
<comment type="similarity">
    <text evidence="1">Belongs to the CDK5RAP3 family.</text>
</comment>
<dbReference type="PANTHER" id="PTHR14894">
    <property type="entry name" value="CDK5 REGULATORY SUBUNIT-ASSOCIATED PROTEIN 3"/>
    <property type="match status" value="1"/>
</dbReference>
<organism evidence="3 4">
    <name type="scientific">Paramecium primaurelia</name>
    <dbReference type="NCBI Taxonomy" id="5886"/>
    <lineage>
        <taxon>Eukaryota</taxon>
        <taxon>Sar</taxon>
        <taxon>Alveolata</taxon>
        <taxon>Ciliophora</taxon>
        <taxon>Intramacronucleata</taxon>
        <taxon>Oligohymenophorea</taxon>
        <taxon>Peniculida</taxon>
        <taxon>Parameciidae</taxon>
        <taxon>Paramecium</taxon>
    </lineage>
</organism>
<dbReference type="Proteomes" id="UP000688137">
    <property type="component" value="Unassembled WGS sequence"/>
</dbReference>
<accession>A0A8S1JQZ0</accession>